<feature type="non-terminal residue" evidence="2">
    <location>
        <position position="167"/>
    </location>
</feature>
<gene>
    <name evidence="2" type="ORF">KUF71_013735</name>
</gene>
<dbReference type="EMBL" id="JAHWGI010001438">
    <property type="protein sequence ID" value="KAK3932661.1"/>
    <property type="molecule type" value="Genomic_DNA"/>
</dbReference>
<dbReference type="AlphaFoldDB" id="A0AAE1LU37"/>
<reference evidence="2" key="1">
    <citation type="submission" date="2021-07" db="EMBL/GenBank/DDBJ databases">
        <authorList>
            <person name="Catto M.A."/>
            <person name="Jacobson A."/>
            <person name="Kennedy G."/>
            <person name="Labadie P."/>
            <person name="Hunt B.G."/>
            <person name="Srinivasan R."/>
        </authorList>
    </citation>
    <scope>NUCLEOTIDE SEQUENCE</scope>
    <source>
        <strain evidence="2">PL_HMW_Pooled</strain>
        <tissue evidence="2">Head</tissue>
    </source>
</reference>
<feature type="region of interest" description="Disordered" evidence="1">
    <location>
        <begin position="93"/>
        <end position="113"/>
    </location>
</feature>
<reference evidence="2" key="2">
    <citation type="journal article" date="2023" name="BMC Genomics">
        <title>Pest status, molecular evolution, and epigenetic factors derived from the genome assembly of Frankliniella fusca, a thysanopteran phytovirus vector.</title>
        <authorList>
            <person name="Catto M.A."/>
            <person name="Labadie P.E."/>
            <person name="Jacobson A.L."/>
            <person name="Kennedy G.G."/>
            <person name="Srinivasan R."/>
            <person name="Hunt B.G."/>
        </authorList>
    </citation>
    <scope>NUCLEOTIDE SEQUENCE</scope>
    <source>
        <strain evidence="2">PL_HMW_Pooled</strain>
    </source>
</reference>
<sequence length="167" mass="19271">LGPIRLHDFFCYFSHQIGIRMKESDVLNCTCRKAKSLWPQNKPEARKESLHSNLRRWNSKHDHRELVKNRVRQFPLLPVLHHISFNRCLRKSTSSSSAETPSQSEPESPLSSATTVGVGVPFADWSLFHRSRRCWHCTYQRLDNVLEGVVGQDFKCQAMLADQARAV</sequence>
<keyword evidence="3" id="KW-1185">Reference proteome</keyword>
<evidence type="ECO:0000313" key="3">
    <source>
        <dbReference type="Proteomes" id="UP001219518"/>
    </source>
</evidence>
<evidence type="ECO:0000313" key="2">
    <source>
        <dbReference type="EMBL" id="KAK3932661.1"/>
    </source>
</evidence>
<comment type="caution">
    <text evidence="2">The sequence shown here is derived from an EMBL/GenBank/DDBJ whole genome shotgun (WGS) entry which is preliminary data.</text>
</comment>
<organism evidence="2 3">
    <name type="scientific">Frankliniella fusca</name>
    <dbReference type="NCBI Taxonomy" id="407009"/>
    <lineage>
        <taxon>Eukaryota</taxon>
        <taxon>Metazoa</taxon>
        <taxon>Ecdysozoa</taxon>
        <taxon>Arthropoda</taxon>
        <taxon>Hexapoda</taxon>
        <taxon>Insecta</taxon>
        <taxon>Pterygota</taxon>
        <taxon>Neoptera</taxon>
        <taxon>Paraneoptera</taxon>
        <taxon>Thysanoptera</taxon>
        <taxon>Terebrantia</taxon>
        <taxon>Thripoidea</taxon>
        <taxon>Thripidae</taxon>
        <taxon>Frankliniella</taxon>
    </lineage>
</organism>
<protein>
    <submittedName>
        <fullName evidence="2">Uncharacterized protein</fullName>
    </submittedName>
</protein>
<accession>A0AAE1LU37</accession>
<dbReference type="Proteomes" id="UP001219518">
    <property type="component" value="Unassembled WGS sequence"/>
</dbReference>
<name>A0AAE1LU37_9NEOP</name>
<proteinExistence type="predicted"/>
<evidence type="ECO:0000256" key="1">
    <source>
        <dbReference type="SAM" id="MobiDB-lite"/>
    </source>
</evidence>